<name>A0A6C0HRT4_9ZZZZ</name>
<proteinExistence type="predicted"/>
<keyword evidence="1" id="KW-0472">Membrane</keyword>
<evidence type="ECO:0000256" key="1">
    <source>
        <dbReference type="SAM" id="Phobius"/>
    </source>
</evidence>
<evidence type="ECO:0000313" key="2">
    <source>
        <dbReference type="EMBL" id="QHT83428.1"/>
    </source>
</evidence>
<organism evidence="2">
    <name type="scientific">viral metagenome</name>
    <dbReference type="NCBI Taxonomy" id="1070528"/>
    <lineage>
        <taxon>unclassified sequences</taxon>
        <taxon>metagenomes</taxon>
        <taxon>organismal metagenomes</taxon>
    </lineage>
</organism>
<keyword evidence="1" id="KW-0812">Transmembrane</keyword>
<dbReference type="EMBL" id="MN740009">
    <property type="protein sequence ID" value="QHT83428.1"/>
    <property type="molecule type" value="Genomic_DNA"/>
</dbReference>
<accession>A0A6C0HRT4</accession>
<sequence>MSLFFQKYKLNISILLFLVLFSATQYLKPPFLYDVDGSLKQFGMGYTHKTIFPVWLFAIYLGILSYVFVLILAKYYL</sequence>
<protein>
    <submittedName>
        <fullName evidence="2">Uncharacterized protein</fullName>
    </submittedName>
</protein>
<keyword evidence="1" id="KW-1133">Transmembrane helix</keyword>
<dbReference type="AlphaFoldDB" id="A0A6C0HRT4"/>
<feature type="transmembrane region" description="Helical" evidence="1">
    <location>
        <begin position="51"/>
        <end position="73"/>
    </location>
</feature>
<reference evidence="2" key="1">
    <citation type="journal article" date="2020" name="Nature">
        <title>Giant virus diversity and host interactions through global metagenomics.</title>
        <authorList>
            <person name="Schulz F."/>
            <person name="Roux S."/>
            <person name="Paez-Espino D."/>
            <person name="Jungbluth S."/>
            <person name="Walsh D.A."/>
            <person name="Denef V.J."/>
            <person name="McMahon K.D."/>
            <person name="Konstantinidis K.T."/>
            <person name="Eloe-Fadrosh E.A."/>
            <person name="Kyrpides N.C."/>
            <person name="Woyke T."/>
        </authorList>
    </citation>
    <scope>NUCLEOTIDE SEQUENCE</scope>
    <source>
        <strain evidence="2">GVMAG-M-3300023184-167</strain>
    </source>
</reference>